<organism evidence="3">
    <name type="scientific">Anisakis simplex</name>
    <name type="common">Herring worm</name>
    <dbReference type="NCBI Taxonomy" id="6269"/>
    <lineage>
        <taxon>Eukaryota</taxon>
        <taxon>Metazoa</taxon>
        <taxon>Ecdysozoa</taxon>
        <taxon>Nematoda</taxon>
        <taxon>Chromadorea</taxon>
        <taxon>Rhabditida</taxon>
        <taxon>Spirurina</taxon>
        <taxon>Ascaridomorpha</taxon>
        <taxon>Ascaridoidea</taxon>
        <taxon>Anisakidae</taxon>
        <taxon>Anisakis</taxon>
        <taxon>Anisakis simplex complex</taxon>
    </lineage>
</organism>
<reference evidence="3" key="1">
    <citation type="submission" date="2017-02" db="UniProtKB">
        <authorList>
            <consortium name="WormBaseParasite"/>
        </authorList>
    </citation>
    <scope>IDENTIFICATION</scope>
</reference>
<keyword evidence="2" id="KW-1185">Reference proteome</keyword>
<reference evidence="1 2" key="2">
    <citation type="submission" date="2018-11" db="EMBL/GenBank/DDBJ databases">
        <authorList>
            <consortium name="Pathogen Informatics"/>
        </authorList>
    </citation>
    <scope>NUCLEOTIDE SEQUENCE [LARGE SCALE GENOMIC DNA]</scope>
</reference>
<dbReference type="WBParaSite" id="ASIM_0000936101-mRNA-1">
    <property type="protein sequence ID" value="ASIM_0000936101-mRNA-1"/>
    <property type="gene ID" value="ASIM_0000936101"/>
</dbReference>
<dbReference type="AlphaFoldDB" id="A0A0M3JNW9"/>
<evidence type="ECO:0000313" key="3">
    <source>
        <dbReference type="WBParaSite" id="ASIM_0000936101-mRNA-1"/>
    </source>
</evidence>
<evidence type="ECO:0000313" key="2">
    <source>
        <dbReference type="Proteomes" id="UP000267096"/>
    </source>
</evidence>
<proteinExistence type="predicted"/>
<name>A0A0M3JNW9_ANISI</name>
<dbReference type="Proteomes" id="UP000267096">
    <property type="component" value="Unassembled WGS sequence"/>
</dbReference>
<dbReference type="InterPro" id="IPR039261">
    <property type="entry name" value="FNR_nucleotide-bd"/>
</dbReference>
<protein>
    <submittedName>
        <fullName evidence="3">Gamma-glutamylcyclotransferase</fullName>
    </submittedName>
</protein>
<sequence length="67" mass="7603">MSIFGGIVILEEICSFPGYIFIAGRSDRMPEEVMAQLKEIVSERGLDADAYFRQLEAKGRVQFETWG</sequence>
<evidence type="ECO:0000313" key="1">
    <source>
        <dbReference type="EMBL" id="VDK36824.1"/>
    </source>
</evidence>
<gene>
    <name evidence="1" type="ORF">ASIM_LOCUS9104</name>
</gene>
<dbReference type="Gene3D" id="3.40.50.80">
    <property type="entry name" value="Nucleotide-binding domain of ferredoxin-NADP reductase (FNR) module"/>
    <property type="match status" value="1"/>
</dbReference>
<dbReference type="EMBL" id="UYRR01026731">
    <property type="protein sequence ID" value="VDK36824.1"/>
    <property type="molecule type" value="Genomic_DNA"/>
</dbReference>
<accession>A0A0M3JNW9</accession>